<dbReference type="PANTHER" id="PTHR42943">
    <property type="entry name" value="GLUTATHIONE S-TRANSFERASE KAPPA"/>
    <property type="match status" value="1"/>
</dbReference>
<comment type="similarity">
    <text evidence="1">Belongs to the GST superfamily. Kappa family.</text>
</comment>
<dbReference type="Gene3D" id="3.40.630.30">
    <property type="match status" value="1"/>
</dbReference>
<dbReference type="Proteomes" id="UP001177023">
    <property type="component" value="Unassembled WGS sequence"/>
</dbReference>
<feature type="non-terminal residue" evidence="8">
    <location>
        <position position="440"/>
    </location>
</feature>
<sequence length="440" mass="50193">MAAFEPIQAKIEDLEEIIDFLYSDFFKNDPLTVMKVPREMSEEMTRGVVTKGEMVALRSATIRTRDEPTYIKIDKESEAQHIFFQFNRKIFAKISLWDILPKEIERVLWISLISVRLDYTRKGLAKRLVTFDQDAWKEQGLQSACAIAAAIKSQKLFTGLGFNVLAEVLHEDIVSDEDGTRIVQCIDGTDRHQCLKDPLEINTHLFHRADLGTNPGLSYRKAVIELFYDVISPYSWIQFEALSRYAKVWPVELKLKPFYLGGVMKAAGNRPPMTVPAKGVYMLKDLQQNNRYWGTHLNTPSNFAEIVMGKTTIQAQRMLAAVAEVEPEKLEETSRELWRRIWSRGESIFEADDFQQTAKTVGIKNTKRVFELMKDEKIKKTISSNVEKAVESGAFGAPWTIVTLPNGESETFFGSDRMHLIADYIGVPFEGPLKQHAAKL</sequence>
<dbReference type="InterPro" id="IPR036249">
    <property type="entry name" value="Thioredoxin-like_sf"/>
</dbReference>
<dbReference type="InterPro" id="IPR016181">
    <property type="entry name" value="Acyl_CoA_acyltransferase"/>
</dbReference>
<evidence type="ECO:0000256" key="6">
    <source>
        <dbReference type="ARBA" id="ARBA00083519"/>
    </source>
</evidence>
<keyword evidence="3" id="KW-0808">Transferase</keyword>
<evidence type="ECO:0000256" key="4">
    <source>
        <dbReference type="ARBA" id="ARBA00047960"/>
    </source>
</evidence>
<dbReference type="SUPFAM" id="SSF55729">
    <property type="entry name" value="Acyl-CoA N-acyltransferases (Nat)"/>
    <property type="match status" value="1"/>
</dbReference>
<reference evidence="8" key="1">
    <citation type="submission" date="2023-06" db="EMBL/GenBank/DDBJ databases">
        <authorList>
            <person name="Delattre M."/>
        </authorList>
    </citation>
    <scope>NUCLEOTIDE SEQUENCE</scope>
    <source>
        <strain evidence="8">AF72</strain>
    </source>
</reference>
<evidence type="ECO:0000256" key="2">
    <source>
        <dbReference type="ARBA" id="ARBA00012452"/>
    </source>
</evidence>
<dbReference type="SUPFAM" id="SSF52833">
    <property type="entry name" value="Thioredoxin-like"/>
    <property type="match status" value="1"/>
</dbReference>
<comment type="caution">
    <text evidence="8">The sequence shown here is derived from an EMBL/GenBank/DDBJ whole genome shotgun (WGS) entry which is preliminary data.</text>
</comment>
<keyword evidence="9" id="KW-1185">Reference proteome</keyword>
<feature type="domain" description="DSBA-like thioredoxin" evidence="7">
    <location>
        <begin position="223"/>
        <end position="425"/>
    </location>
</feature>
<dbReference type="GO" id="GO:0004364">
    <property type="term" value="F:glutathione transferase activity"/>
    <property type="evidence" value="ECO:0007669"/>
    <property type="project" value="UniProtKB-EC"/>
</dbReference>
<evidence type="ECO:0000256" key="5">
    <source>
        <dbReference type="ARBA" id="ARBA00073833"/>
    </source>
</evidence>
<dbReference type="Pfam" id="PF01323">
    <property type="entry name" value="DSBA"/>
    <property type="match status" value="1"/>
</dbReference>
<dbReference type="AlphaFoldDB" id="A0AA36CQ79"/>
<dbReference type="Gene3D" id="3.40.30.10">
    <property type="entry name" value="Glutaredoxin"/>
    <property type="match status" value="1"/>
</dbReference>
<name>A0AA36CQ79_9BILA</name>
<dbReference type="FunFam" id="3.40.30.10:FF:000096">
    <property type="entry name" value="Glutathione S-transferase kappa"/>
    <property type="match status" value="1"/>
</dbReference>
<evidence type="ECO:0000259" key="7">
    <source>
        <dbReference type="Pfam" id="PF01323"/>
    </source>
</evidence>
<evidence type="ECO:0000256" key="3">
    <source>
        <dbReference type="ARBA" id="ARBA00022679"/>
    </source>
</evidence>
<dbReference type="PANTHER" id="PTHR42943:SF2">
    <property type="entry name" value="GLUTATHIONE S-TRANSFERASE KAPPA 1"/>
    <property type="match status" value="1"/>
</dbReference>
<dbReference type="EMBL" id="CATQJA010002596">
    <property type="protein sequence ID" value="CAJ0572343.1"/>
    <property type="molecule type" value="Genomic_DNA"/>
</dbReference>
<dbReference type="GO" id="GO:0004602">
    <property type="term" value="F:glutathione peroxidase activity"/>
    <property type="evidence" value="ECO:0007669"/>
    <property type="project" value="TreeGrafter"/>
</dbReference>
<organism evidence="8 9">
    <name type="scientific">Mesorhabditis spiculigera</name>
    <dbReference type="NCBI Taxonomy" id="96644"/>
    <lineage>
        <taxon>Eukaryota</taxon>
        <taxon>Metazoa</taxon>
        <taxon>Ecdysozoa</taxon>
        <taxon>Nematoda</taxon>
        <taxon>Chromadorea</taxon>
        <taxon>Rhabditida</taxon>
        <taxon>Rhabditina</taxon>
        <taxon>Rhabditomorpha</taxon>
        <taxon>Rhabditoidea</taxon>
        <taxon>Rhabditidae</taxon>
        <taxon>Mesorhabditinae</taxon>
        <taxon>Mesorhabditis</taxon>
    </lineage>
</organism>
<evidence type="ECO:0000313" key="9">
    <source>
        <dbReference type="Proteomes" id="UP001177023"/>
    </source>
</evidence>
<protein>
    <recommendedName>
        <fullName evidence="5">Glutathione S-transferase kappa 1</fullName>
        <ecNumber evidence="2">2.5.1.18</ecNumber>
    </recommendedName>
    <alternativeName>
        <fullName evidence="6">GST class-kappa</fullName>
    </alternativeName>
</protein>
<dbReference type="InterPro" id="IPR001853">
    <property type="entry name" value="DSBA-like_thioredoxin_dom"/>
</dbReference>
<accession>A0AA36CQ79</accession>
<comment type="catalytic activity">
    <reaction evidence="4">
        <text>RX + glutathione = an S-substituted glutathione + a halide anion + H(+)</text>
        <dbReference type="Rhea" id="RHEA:16437"/>
        <dbReference type="ChEBI" id="CHEBI:15378"/>
        <dbReference type="ChEBI" id="CHEBI:16042"/>
        <dbReference type="ChEBI" id="CHEBI:17792"/>
        <dbReference type="ChEBI" id="CHEBI:57925"/>
        <dbReference type="ChEBI" id="CHEBI:90779"/>
        <dbReference type="EC" id="2.5.1.18"/>
    </reaction>
</comment>
<dbReference type="EC" id="2.5.1.18" evidence="2"/>
<evidence type="ECO:0000256" key="1">
    <source>
        <dbReference type="ARBA" id="ARBA00006494"/>
    </source>
</evidence>
<dbReference type="GO" id="GO:0005739">
    <property type="term" value="C:mitochondrion"/>
    <property type="evidence" value="ECO:0007669"/>
    <property type="project" value="TreeGrafter"/>
</dbReference>
<proteinExistence type="inferred from homology"/>
<dbReference type="GO" id="GO:0006749">
    <property type="term" value="P:glutathione metabolic process"/>
    <property type="evidence" value="ECO:0007669"/>
    <property type="project" value="TreeGrafter"/>
</dbReference>
<gene>
    <name evidence="8" type="ORF">MSPICULIGERA_LOCUS10731</name>
</gene>
<evidence type="ECO:0000313" key="8">
    <source>
        <dbReference type="EMBL" id="CAJ0572343.1"/>
    </source>
</evidence>
<dbReference type="InterPro" id="IPR051924">
    <property type="entry name" value="GST_Kappa/NadH"/>
</dbReference>
<dbReference type="GO" id="GO:0005777">
    <property type="term" value="C:peroxisome"/>
    <property type="evidence" value="ECO:0007669"/>
    <property type="project" value="TreeGrafter"/>
</dbReference>